<protein>
    <submittedName>
        <fullName evidence="2">Tryptophan 7-halogenase</fullName>
    </submittedName>
</protein>
<feature type="domain" description="FAD-binding" evidence="1">
    <location>
        <begin position="4"/>
        <end position="321"/>
    </location>
</feature>
<name>A0ABS7XBY5_9GAMM</name>
<dbReference type="Pfam" id="PF01494">
    <property type="entry name" value="FAD_binding_3"/>
    <property type="match status" value="1"/>
</dbReference>
<dbReference type="InterPro" id="IPR050816">
    <property type="entry name" value="Flavin-dep_Halogenase_NPB"/>
</dbReference>
<dbReference type="InterPro" id="IPR002938">
    <property type="entry name" value="FAD-bd"/>
</dbReference>
<sequence length="413" mass="45461">MEHFDVVIIGAGPSGACAGALLSKAGKKVLCVEKQHFPRFSIGESLLPHCMQFLAEAGLEHAVQQQAAANGFQFKNGAAFLKNDFRTAFDFTDKFSPGPGTTFQVKRAAFDKILADAAAEQGVQIRYGVTVNQVDINAPERTVLNVSDDNGQQYQLSAGFMLDGSGFGRVLPRLLDLEQASDFPVRQASFCHIRDNISDQRFDRNKILITVHSSLPDVWFWLIPFSDGTASLGVVAKQQRFDAALSAADNLWQHINQTPELAELLAKAEPINQAQSLTGYSANVRSLHGNRFALLGNAGEFLDPVFSSGVTIALRSAAMAVPLVLRQLAGETPDWEAEYSKPLRKGIDTFRTFVTAWYDGRFQDVIFSRQRQAKVTAMISSILAGYAWDQTNPYVAEPERRLNVLRELCLDAE</sequence>
<dbReference type="InterPro" id="IPR036188">
    <property type="entry name" value="FAD/NAD-bd_sf"/>
</dbReference>
<comment type="caution">
    <text evidence="2">The sequence shown here is derived from an EMBL/GenBank/DDBJ whole genome shotgun (WGS) entry which is preliminary data.</text>
</comment>
<reference evidence="2 3" key="1">
    <citation type="submission" date="2020-12" db="EMBL/GenBank/DDBJ databases">
        <authorList>
            <person name="Ruan W."/>
            <person name="Khan S.A."/>
            <person name="Jeon C.O."/>
        </authorList>
    </citation>
    <scope>NUCLEOTIDE SEQUENCE [LARGE SCALE GENOMIC DNA]</scope>
    <source>
        <strain evidence="2 3">MA-13</strain>
    </source>
</reference>
<evidence type="ECO:0000259" key="1">
    <source>
        <dbReference type="Pfam" id="PF01494"/>
    </source>
</evidence>
<dbReference type="Proteomes" id="UP000663814">
    <property type="component" value="Unassembled WGS sequence"/>
</dbReference>
<dbReference type="RefSeq" id="WP_205311782.1">
    <property type="nucleotide sequence ID" value="NZ_JAERPS020000006.1"/>
</dbReference>
<organism evidence="2 3">
    <name type="scientific">Rheinheimera maricola</name>
    <dbReference type="NCBI Taxonomy" id="2793282"/>
    <lineage>
        <taxon>Bacteria</taxon>
        <taxon>Pseudomonadati</taxon>
        <taxon>Pseudomonadota</taxon>
        <taxon>Gammaproteobacteria</taxon>
        <taxon>Chromatiales</taxon>
        <taxon>Chromatiaceae</taxon>
        <taxon>Rheinheimera</taxon>
    </lineage>
</organism>
<dbReference type="PRINTS" id="PR00420">
    <property type="entry name" value="RNGMNOXGNASE"/>
</dbReference>
<gene>
    <name evidence="2" type="ORF">I4W93_015900</name>
</gene>
<proteinExistence type="predicted"/>
<accession>A0ABS7XBY5</accession>
<dbReference type="Gene3D" id="3.50.50.60">
    <property type="entry name" value="FAD/NAD(P)-binding domain"/>
    <property type="match status" value="1"/>
</dbReference>
<evidence type="ECO:0000313" key="2">
    <source>
        <dbReference type="EMBL" id="MBZ9613073.1"/>
    </source>
</evidence>
<dbReference type="PANTHER" id="PTHR43747">
    <property type="entry name" value="FAD-BINDING PROTEIN"/>
    <property type="match status" value="1"/>
</dbReference>
<dbReference type="EMBL" id="JAERPS020000006">
    <property type="protein sequence ID" value="MBZ9613073.1"/>
    <property type="molecule type" value="Genomic_DNA"/>
</dbReference>
<evidence type="ECO:0000313" key="3">
    <source>
        <dbReference type="Proteomes" id="UP000663814"/>
    </source>
</evidence>
<dbReference type="PANTHER" id="PTHR43747:SF1">
    <property type="entry name" value="SLR1998 PROTEIN"/>
    <property type="match status" value="1"/>
</dbReference>
<dbReference type="SUPFAM" id="SSF51905">
    <property type="entry name" value="FAD/NAD(P)-binding domain"/>
    <property type="match status" value="1"/>
</dbReference>
<keyword evidence="3" id="KW-1185">Reference proteome</keyword>
<reference evidence="2 3" key="2">
    <citation type="submission" date="2021-08" db="EMBL/GenBank/DDBJ databases">
        <title>Rheinheimera aquimaris sp. nov., isolated from seawater of the East Sea in Korea.</title>
        <authorList>
            <person name="Kim K.H."/>
            <person name="Wenting R."/>
            <person name="Kim K.R."/>
            <person name="Jeon C.O."/>
        </authorList>
    </citation>
    <scope>NUCLEOTIDE SEQUENCE [LARGE SCALE GENOMIC DNA]</scope>
    <source>
        <strain evidence="2 3">MA-13</strain>
    </source>
</reference>